<sequence>MRIFRKIKIYNSMKTVFRRLQSFSIHLENFKIPIFIFGVCFFLFRCLSIQEVLWKGSKPLSENYASQIFFISSPFVSRYYESSSFQARYVLLKSQSGRDEMIQGNLKYLELSGKNEQPEKILFEVSEWIGTMTRNPKDHRKIEFIPKFVTKRLETSSIKFLPEVPNLEPKKEVFEDVKKEFILSDEGGLRETEETRTVPGIGTLQWKHGPRGILVKIMQTEFVSANGTVTSSRDYDYDSLEYPRAIGLTGTIPVLPLRKTEVYTEYYCLDFPSEIDLTTLRKSEVKKSVSFYDLIANKPFTTTANFKNYPIIRISNEKNQSP</sequence>
<protein>
    <recommendedName>
        <fullName evidence="3">Lipoprotein</fullName>
    </recommendedName>
</protein>
<dbReference type="AlphaFoldDB" id="M6CFF3"/>
<evidence type="ECO:0000313" key="1">
    <source>
        <dbReference type="EMBL" id="EMJ90632.1"/>
    </source>
</evidence>
<dbReference type="Proteomes" id="UP000011988">
    <property type="component" value="Unassembled WGS sequence"/>
</dbReference>
<proteinExistence type="predicted"/>
<comment type="caution">
    <text evidence="1">The sequence shown here is derived from an EMBL/GenBank/DDBJ whole genome shotgun (WGS) entry which is preliminary data.</text>
</comment>
<evidence type="ECO:0008006" key="3">
    <source>
        <dbReference type="Google" id="ProtNLM"/>
    </source>
</evidence>
<organism evidence="1 2">
    <name type="scientific">Leptospira alstonii serovar Sichuan str. 79601</name>
    <dbReference type="NCBI Taxonomy" id="1218565"/>
    <lineage>
        <taxon>Bacteria</taxon>
        <taxon>Pseudomonadati</taxon>
        <taxon>Spirochaetota</taxon>
        <taxon>Spirochaetia</taxon>
        <taxon>Leptospirales</taxon>
        <taxon>Leptospiraceae</taxon>
        <taxon>Leptospira</taxon>
    </lineage>
</organism>
<dbReference type="NCBIfam" id="NF047502">
    <property type="entry name" value="LIC_13346_fam"/>
    <property type="match status" value="1"/>
</dbReference>
<dbReference type="EMBL" id="ANIK01000122">
    <property type="protein sequence ID" value="EMJ90632.1"/>
    <property type="molecule type" value="Genomic_DNA"/>
</dbReference>
<accession>M6CFF3</accession>
<gene>
    <name evidence="1" type="ORF">LEP1GSC194_1053</name>
</gene>
<evidence type="ECO:0000313" key="2">
    <source>
        <dbReference type="Proteomes" id="UP000011988"/>
    </source>
</evidence>
<reference evidence="1 2" key="1">
    <citation type="submission" date="2013-01" db="EMBL/GenBank/DDBJ databases">
        <authorList>
            <person name="Harkins D.M."/>
            <person name="Durkin A.S."/>
            <person name="Brinkac L.M."/>
            <person name="Haft D.H."/>
            <person name="Selengut J.D."/>
            <person name="Sanka R."/>
            <person name="DePew J."/>
            <person name="Purushe J."/>
            <person name="Galloway R.L."/>
            <person name="Vinetz J.M."/>
            <person name="Sutton G.G."/>
            <person name="Nierman W.C."/>
            <person name="Fouts D.E."/>
        </authorList>
    </citation>
    <scope>NUCLEOTIDE SEQUENCE [LARGE SCALE GENOMIC DNA]</scope>
    <source>
        <strain evidence="1 2">79601</strain>
    </source>
</reference>
<name>M6CFF3_9LEPT</name>
<dbReference type="PATRIC" id="fig|1218565.3.peg.4500"/>